<dbReference type="eggNOG" id="ENOG502STZ7">
    <property type="taxonomic scope" value="Eukaryota"/>
</dbReference>
<feature type="region of interest" description="Disordered" evidence="1">
    <location>
        <begin position="264"/>
        <end position="284"/>
    </location>
</feature>
<dbReference type="SMART" id="SM00718">
    <property type="entry name" value="DM4_12"/>
    <property type="match status" value="1"/>
</dbReference>
<gene>
    <name evidence="3" type="primary">Dmoj\GI22680</name>
    <name evidence="3" type="ORF">Dmoj_GI22680</name>
</gene>
<evidence type="ECO:0000313" key="3">
    <source>
        <dbReference type="EMBL" id="EDW15622.2"/>
    </source>
</evidence>
<sequence>MARSIIILFGCALLVALVLLLSQSKKLLSSRTNESNELAISTTNYTHAAAGESGFFEDTSHSSRQQLLLLHRQKRYLLFPEGSSFQLVFDLIIPIIDYTNFAILGITCAVAWELPSKPPSELLENLRTRLNDGTLGTVRRNDSVQQETVAMAETSNIRSAINWQAMYAPPTSASAAAASTYASNVHNYPYYTANVRGGAGTSAYANSPNGQQHAGRPTNWHARQSIPKWRQWAADSTTRPLRGSADRWSDNWWQRNKDRVQQNWRRKQQQWSSYDNSYEQRPRQVLHRPPEHHIYPVFGRRRRRRRDVPDQLAKDDIVERLHLQQHLSSRRLLFGKIERLYRTRQLNGTACIQRALCESAQRLGQTMTASAEPQSFIMELVSAIFQLPSDNEAAEVLLRHIPPHYVEAHQQQGNCRQIYSDCTHTFWLQ</sequence>
<dbReference type="PANTHER" id="PTHR21398:SF1">
    <property type="entry name" value="FI03705P"/>
    <property type="match status" value="1"/>
</dbReference>
<dbReference type="InterPro" id="IPR006631">
    <property type="entry name" value="DM4_12"/>
</dbReference>
<feature type="signal peptide" evidence="2">
    <location>
        <begin position="1"/>
        <end position="29"/>
    </location>
</feature>
<dbReference type="EMBL" id="CH933806">
    <property type="protein sequence ID" value="EDW15622.2"/>
    <property type="molecule type" value="Genomic_DNA"/>
</dbReference>
<evidence type="ECO:0000256" key="2">
    <source>
        <dbReference type="SAM" id="SignalP"/>
    </source>
</evidence>
<dbReference type="Pfam" id="PF07841">
    <property type="entry name" value="DM4_12"/>
    <property type="match status" value="1"/>
</dbReference>
<evidence type="ECO:0000256" key="1">
    <source>
        <dbReference type="SAM" id="MobiDB-lite"/>
    </source>
</evidence>
<dbReference type="Proteomes" id="UP000009192">
    <property type="component" value="Unassembled WGS sequence"/>
</dbReference>
<keyword evidence="4" id="KW-1185">Reference proteome</keyword>
<proteinExistence type="predicted"/>
<dbReference type="InParanoid" id="B4K9X4"/>
<feature type="chain" id="PRO_5006456370" evidence="2">
    <location>
        <begin position="30"/>
        <end position="429"/>
    </location>
</feature>
<organism evidence="3 4">
    <name type="scientific">Drosophila mojavensis</name>
    <name type="common">Fruit fly</name>
    <dbReference type="NCBI Taxonomy" id="7230"/>
    <lineage>
        <taxon>Eukaryota</taxon>
        <taxon>Metazoa</taxon>
        <taxon>Ecdysozoa</taxon>
        <taxon>Arthropoda</taxon>
        <taxon>Hexapoda</taxon>
        <taxon>Insecta</taxon>
        <taxon>Pterygota</taxon>
        <taxon>Neoptera</taxon>
        <taxon>Endopterygota</taxon>
        <taxon>Diptera</taxon>
        <taxon>Brachycera</taxon>
        <taxon>Muscomorpha</taxon>
        <taxon>Ephydroidea</taxon>
        <taxon>Drosophilidae</taxon>
        <taxon>Drosophila</taxon>
    </lineage>
</organism>
<keyword evidence="2" id="KW-0732">Signal</keyword>
<accession>B4K9X4</accession>
<dbReference type="PANTHER" id="PTHR21398">
    <property type="entry name" value="AGAP007094-PA"/>
    <property type="match status" value="1"/>
</dbReference>
<evidence type="ECO:0000313" key="4">
    <source>
        <dbReference type="Proteomes" id="UP000009192"/>
    </source>
</evidence>
<dbReference type="KEGG" id="dmo:Dmoj_GI22680"/>
<reference evidence="3 4" key="1">
    <citation type="journal article" date="2007" name="Nature">
        <title>Evolution of genes and genomes on the Drosophila phylogeny.</title>
        <authorList>
            <consortium name="Drosophila 12 Genomes Consortium"/>
            <person name="Clark A.G."/>
            <person name="Eisen M.B."/>
            <person name="Smith D.R."/>
            <person name="Bergman C.M."/>
            <person name="Oliver B."/>
            <person name="Markow T.A."/>
            <person name="Kaufman T.C."/>
            <person name="Kellis M."/>
            <person name="Gelbart W."/>
            <person name="Iyer V.N."/>
            <person name="Pollard D.A."/>
            <person name="Sackton T.B."/>
            <person name="Larracuente A.M."/>
            <person name="Singh N.D."/>
            <person name="Abad J.P."/>
            <person name="Abt D.N."/>
            <person name="Adryan B."/>
            <person name="Aguade M."/>
            <person name="Akashi H."/>
            <person name="Anderson W.W."/>
            <person name="Aquadro C.F."/>
            <person name="Ardell D.H."/>
            <person name="Arguello R."/>
            <person name="Artieri C.G."/>
            <person name="Barbash D.A."/>
            <person name="Barker D."/>
            <person name="Barsanti P."/>
            <person name="Batterham P."/>
            <person name="Batzoglou S."/>
            <person name="Begun D."/>
            <person name="Bhutkar A."/>
            <person name="Blanco E."/>
            <person name="Bosak S.A."/>
            <person name="Bradley R.K."/>
            <person name="Brand A.D."/>
            <person name="Brent M.R."/>
            <person name="Brooks A.N."/>
            <person name="Brown R.H."/>
            <person name="Butlin R.K."/>
            <person name="Caggese C."/>
            <person name="Calvi B.R."/>
            <person name="Bernardo de Carvalho A."/>
            <person name="Caspi A."/>
            <person name="Castrezana S."/>
            <person name="Celniker S.E."/>
            <person name="Chang J.L."/>
            <person name="Chapple C."/>
            <person name="Chatterji S."/>
            <person name="Chinwalla A."/>
            <person name="Civetta A."/>
            <person name="Clifton S.W."/>
            <person name="Comeron J.M."/>
            <person name="Costello J.C."/>
            <person name="Coyne J.A."/>
            <person name="Daub J."/>
            <person name="David R.G."/>
            <person name="Delcher A.L."/>
            <person name="Delehaunty K."/>
            <person name="Do C.B."/>
            <person name="Ebling H."/>
            <person name="Edwards K."/>
            <person name="Eickbush T."/>
            <person name="Evans J.D."/>
            <person name="Filipski A."/>
            <person name="Findeiss S."/>
            <person name="Freyhult E."/>
            <person name="Fulton L."/>
            <person name="Fulton R."/>
            <person name="Garcia A.C."/>
            <person name="Gardiner A."/>
            <person name="Garfield D.A."/>
            <person name="Garvin B.E."/>
            <person name="Gibson G."/>
            <person name="Gilbert D."/>
            <person name="Gnerre S."/>
            <person name="Godfrey J."/>
            <person name="Good R."/>
            <person name="Gotea V."/>
            <person name="Gravely B."/>
            <person name="Greenberg A.J."/>
            <person name="Griffiths-Jones S."/>
            <person name="Gross S."/>
            <person name="Guigo R."/>
            <person name="Gustafson E.A."/>
            <person name="Haerty W."/>
            <person name="Hahn M.W."/>
            <person name="Halligan D.L."/>
            <person name="Halpern A.L."/>
            <person name="Halter G.M."/>
            <person name="Han M.V."/>
            <person name="Heger A."/>
            <person name="Hillier L."/>
            <person name="Hinrichs A.S."/>
            <person name="Holmes I."/>
            <person name="Hoskins R.A."/>
            <person name="Hubisz M.J."/>
            <person name="Hultmark D."/>
            <person name="Huntley M.A."/>
            <person name="Jaffe D.B."/>
            <person name="Jagadeeshan S."/>
            <person name="Jeck W.R."/>
            <person name="Johnson J."/>
            <person name="Jones C.D."/>
            <person name="Jordan W.C."/>
            <person name="Karpen G.H."/>
            <person name="Kataoka E."/>
            <person name="Keightley P.D."/>
            <person name="Kheradpour P."/>
            <person name="Kirkness E.F."/>
            <person name="Koerich L.B."/>
            <person name="Kristiansen K."/>
            <person name="Kudrna D."/>
            <person name="Kulathinal R.J."/>
            <person name="Kumar S."/>
            <person name="Kwok R."/>
            <person name="Lander E."/>
            <person name="Langley C.H."/>
            <person name="Lapoint R."/>
            <person name="Lazzaro B.P."/>
            <person name="Lee S.J."/>
            <person name="Levesque L."/>
            <person name="Li R."/>
            <person name="Lin C.F."/>
            <person name="Lin M.F."/>
            <person name="Lindblad-Toh K."/>
            <person name="Llopart A."/>
            <person name="Long M."/>
            <person name="Low L."/>
            <person name="Lozovsky E."/>
            <person name="Lu J."/>
            <person name="Luo M."/>
            <person name="Machado C.A."/>
            <person name="Makalowski W."/>
            <person name="Marzo M."/>
            <person name="Matsuda M."/>
            <person name="Matzkin L."/>
            <person name="McAllister B."/>
            <person name="McBride C.S."/>
            <person name="McKernan B."/>
            <person name="McKernan K."/>
            <person name="Mendez-Lago M."/>
            <person name="Minx P."/>
            <person name="Mollenhauer M.U."/>
            <person name="Montooth K."/>
            <person name="Mount S.M."/>
            <person name="Mu X."/>
            <person name="Myers E."/>
            <person name="Negre B."/>
            <person name="Newfeld S."/>
            <person name="Nielsen R."/>
            <person name="Noor M.A."/>
            <person name="O'Grady P."/>
            <person name="Pachter L."/>
            <person name="Papaceit M."/>
            <person name="Parisi M.J."/>
            <person name="Parisi M."/>
            <person name="Parts L."/>
            <person name="Pedersen J.S."/>
            <person name="Pesole G."/>
            <person name="Phillippy A.M."/>
            <person name="Ponting C.P."/>
            <person name="Pop M."/>
            <person name="Porcelli D."/>
            <person name="Powell J.R."/>
            <person name="Prohaska S."/>
            <person name="Pruitt K."/>
            <person name="Puig M."/>
            <person name="Quesneville H."/>
            <person name="Ram K.R."/>
            <person name="Rand D."/>
            <person name="Rasmussen M.D."/>
            <person name="Reed L.K."/>
            <person name="Reenan R."/>
            <person name="Reily A."/>
            <person name="Remington K.A."/>
            <person name="Rieger T.T."/>
            <person name="Ritchie M.G."/>
            <person name="Robin C."/>
            <person name="Rogers Y.H."/>
            <person name="Rohde C."/>
            <person name="Rozas J."/>
            <person name="Rubenfield M.J."/>
            <person name="Ruiz A."/>
            <person name="Russo S."/>
            <person name="Salzberg S.L."/>
            <person name="Sanchez-Gracia A."/>
            <person name="Saranga D.J."/>
            <person name="Sato H."/>
            <person name="Schaeffer S.W."/>
            <person name="Schatz M.C."/>
            <person name="Schlenke T."/>
            <person name="Schwartz R."/>
            <person name="Segarra C."/>
            <person name="Singh R.S."/>
            <person name="Sirot L."/>
            <person name="Sirota M."/>
            <person name="Sisneros N.B."/>
            <person name="Smith C.D."/>
            <person name="Smith T.F."/>
            <person name="Spieth J."/>
            <person name="Stage D.E."/>
            <person name="Stark A."/>
            <person name="Stephan W."/>
            <person name="Strausberg R.L."/>
            <person name="Strempel S."/>
            <person name="Sturgill D."/>
            <person name="Sutton G."/>
            <person name="Sutton G.G."/>
            <person name="Tao W."/>
            <person name="Teichmann S."/>
            <person name="Tobari Y.N."/>
            <person name="Tomimura Y."/>
            <person name="Tsolas J.M."/>
            <person name="Valente V.L."/>
            <person name="Venter E."/>
            <person name="Venter J.C."/>
            <person name="Vicario S."/>
            <person name="Vieira F.G."/>
            <person name="Vilella A.J."/>
            <person name="Villasante A."/>
            <person name="Walenz B."/>
            <person name="Wang J."/>
            <person name="Wasserman M."/>
            <person name="Watts T."/>
            <person name="Wilson D."/>
            <person name="Wilson R.K."/>
            <person name="Wing R.A."/>
            <person name="Wolfner M.F."/>
            <person name="Wong A."/>
            <person name="Wong G.K."/>
            <person name="Wu C.I."/>
            <person name="Wu G."/>
            <person name="Yamamoto D."/>
            <person name="Yang H.P."/>
            <person name="Yang S.P."/>
            <person name="Yorke J.A."/>
            <person name="Yoshida K."/>
            <person name="Zdobnov E."/>
            <person name="Zhang P."/>
            <person name="Zhang Y."/>
            <person name="Zimin A.V."/>
            <person name="Baldwin J."/>
            <person name="Abdouelleil A."/>
            <person name="Abdulkadir J."/>
            <person name="Abebe A."/>
            <person name="Abera B."/>
            <person name="Abreu J."/>
            <person name="Acer S.C."/>
            <person name="Aftuck L."/>
            <person name="Alexander A."/>
            <person name="An P."/>
            <person name="Anderson E."/>
            <person name="Anderson S."/>
            <person name="Arachi H."/>
            <person name="Azer M."/>
            <person name="Bachantsang P."/>
            <person name="Barry A."/>
            <person name="Bayul T."/>
            <person name="Berlin A."/>
            <person name="Bessette D."/>
            <person name="Bloom T."/>
            <person name="Blye J."/>
            <person name="Boguslavskiy L."/>
            <person name="Bonnet C."/>
            <person name="Boukhgalter B."/>
            <person name="Bourzgui I."/>
            <person name="Brown A."/>
            <person name="Cahill P."/>
            <person name="Channer S."/>
            <person name="Cheshatsang Y."/>
            <person name="Chuda L."/>
            <person name="Citroen M."/>
            <person name="Collymore A."/>
            <person name="Cooke P."/>
            <person name="Costello M."/>
            <person name="D'Aco K."/>
            <person name="Daza R."/>
            <person name="De Haan G."/>
            <person name="DeGray S."/>
            <person name="DeMaso C."/>
            <person name="Dhargay N."/>
            <person name="Dooley K."/>
            <person name="Dooley E."/>
            <person name="Doricent M."/>
            <person name="Dorje P."/>
            <person name="Dorjee K."/>
            <person name="Dupes A."/>
            <person name="Elong R."/>
            <person name="Falk J."/>
            <person name="Farina A."/>
            <person name="Faro S."/>
            <person name="Ferguson D."/>
            <person name="Fisher S."/>
            <person name="Foley C.D."/>
            <person name="Franke A."/>
            <person name="Friedrich D."/>
            <person name="Gadbois L."/>
            <person name="Gearin G."/>
            <person name="Gearin C.R."/>
            <person name="Giannoukos G."/>
            <person name="Goode T."/>
            <person name="Graham J."/>
            <person name="Grandbois E."/>
            <person name="Grewal S."/>
            <person name="Gyaltsen K."/>
            <person name="Hafez N."/>
            <person name="Hagos B."/>
            <person name="Hall J."/>
            <person name="Henson C."/>
            <person name="Hollinger A."/>
            <person name="Honan T."/>
            <person name="Huard M.D."/>
            <person name="Hughes L."/>
            <person name="Hurhula B."/>
            <person name="Husby M.E."/>
            <person name="Kamat A."/>
            <person name="Kanga B."/>
            <person name="Kashin S."/>
            <person name="Khazanovich D."/>
            <person name="Kisner P."/>
            <person name="Lance K."/>
            <person name="Lara M."/>
            <person name="Lee W."/>
            <person name="Lennon N."/>
            <person name="Letendre F."/>
            <person name="LeVine R."/>
            <person name="Lipovsky A."/>
            <person name="Liu X."/>
            <person name="Liu J."/>
            <person name="Liu S."/>
            <person name="Lokyitsang T."/>
            <person name="Lokyitsang Y."/>
            <person name="Lubonja R."/>
            <person name="Lui A."/>
            <person name="MacDonald P."/>
            <person name="Magnisalis V."/>
            <person name="Maru K."/>
            <person name="Matthews C."/>
            <person name="McCusker W."/>
            <person name="McDonough S."/>
            <person name="Mehta T."/>
            <person name="Meldrim J."/>
            <person name="Meneus L."/>
            <person name="Mihai O."/>
            <person name="Mihalev A."/>
            <person name="Mihova T."/>
            <person name="Mittelman R."/>
            <person name="Mlenga V."/>
            <person name="Montmayeur A."/>
            <person name="Mulrain L."/>
            <person name="Navidi A."/>
            <person name="Naylor J."/>
            <person name="Negash T."/>
            <person name="Nguyen T."/>
            <person name="Nguyen N."/>
            <person name="Nicol R."/>
            <person name="Norbu C."/>
            <person name="Norbu N."/>
            <person name="Novod N."/>
            <person name="O'Neill B."/>
            <person name="Osman S."/>
            <person name="Markiewicz E."/>
            <person name="Oyono O.L."/>
            <person name="Patti C."/>
            <person name="Phunkhang P."/>
            <person name="Pierre F."/>
            <person name="Priest M."/>
            <person name="Raghuraman S."/>
            <person name="Rege F."/>
            <person name="Reyes R."/>
            <person name="Rise C."/>
            <person name="Rogov P."/>
            <person name="Ross K."/>
            <person name="Ryan E."/>
            <person name="Settipalli S."/>
            <person name="Shea T."/>
            <person name="Sherpa N."/>
            <person name="Shi L."/>
            <person name="Shih D."/>
            <person name="Sparrow T."/>
            <person name="Spaulding J."/>
            <person name="Stalker J."/>
            <person name="Stange-Thomann N."/>
            <person name="Stavropoulos S."/>
            <person name="Stone C."/>
            <person name="Strader C."/>
            <person name="Tesfaye S."/>
            <person name="Thomson T."/>
            <person name="Thoulutsang Y."/>
            <person name="Thoulutsang D."/>
            <person name="Topham K."/>
            <person name="Topping I."/>
            <person name="Tsamla T."/>
            <person name="Vassiliev H."/>
            <person name="Vo A."/>
            <person name="Wangchuk T."/>
            <person name="Wangdi T."/>
            <person name="Weiand M."/>
            <person name="Wilkinson J."/>
            <person name="Wilson A."/>
            <person name="Yadav S."/>
            <person name="Young G."/>
            <person name="Yu Q."/>
            <person name="Zembek L."/>
            <person name="Zhong D."/>
            <person name="Zimmer A."/>
            <person name="Zwirko Z."/>
            <person name="Jaffe D.B."/>
            <person name="Alvarez P."/>
            <person name="Brockman W."/>
            <person name="Butler J."/>
            <person name="Chin C."/>
            <person name="Gnerre S."/>
            <person name="Grabherr M."/>
            <person name="Kleber M."/>
            <person name="Mauceli E."/>
            <person name="MacCallum I."/>
        </authorList>
    </citation>
    <scope>NUCLEOTIDE SEQUENCE [LARGE SCALE GENOMIC DNA]</scope>
    <source>
        <strain evidence="4">Tucson 15081-1352.22</strain>
    </source>
</reference>
<name>B4K9X4_DROMO</name>
<protein>
    <submittedName>
        <fullName evidence="3">Uncharacterized protein</fullName>
    </submittedName>
</protein>
<dbReference type="HOGENOM" id="CLU_590903_0_0_1"/>
<dbReference type="OrthoDB" id="6617264at2759"/>
<dbReference type="AlphaFoldDB" id="B4K9X4"/>